<evidence type="ECO:0000313" key="2">
    <source>
        <dbReference type="Proteomes" id="UP001568358"/>
    </source>
</evidence>
<sequence>MPASEQQISEAKKVIAYYTLAASSTGAVPVPASSAAIIAENGFMLAHIASKLGQPIEMTDVISALGIAGGLNIVGRNVFIEGAKLLSWGTGSLWAMAGLSALGASTAGLQTYMIGMLAIEIGKNNGQALSAHAASKVRSEAKTSYDAFKTEWKDKKIEKPV</sequence>
<evidence type="ECO:0000313" key="1">
    <source>
        <dbReference type="EMBL" id="MEZ6855019.1"/>
    </source>
</evidence>
<gene>
    <name evidence="1" type="ORF">AB2Z07_16205</name>
</gene>
<accession>A0ABV4JW98</accession>
<reference evidence="1 2" key="1">
    <citation type="submission" date="2024-07" db="EMBL/GenBank/DDBJ databases">
        <title>Active virus-host system and metabolic interactions in a Lokiarchaeon culture.</title>
        <authorList>
            <person name="Ponce Toledo R.I."/>
            <person name="Rodrigues Oliveira T."/>
            <person name="Schleper C."/>
        </authorList>
    </citation>
    <scope>NUCLEOTIDE SEQUENCE [LARGE SCALE GENOMIC DNA]</scope>
    <source>
        <strain evidence="1 2">B35</strain>
    </source>
</reference>
<keyword evidence="2" id="KW-1185">Reference proteome</keyword>
<dbReference type="Proteomes" id="UP001568358">
    <property type="component" value="Unassembled WGS sequence"/>
</dbReference>
<dbReference type="RefSeq" id="WP_371151220.1">
    <property type="nucleotide sequence ID" value="NZ_JBFSOO010000019.1"/>
</dbReference>
<comment type="caution">
    <text evidence="1">The sequence shown here is derived from an EMBL/GenBank/DDBJ whole genome shotgun (WGS) entry which is preliminary data.</text>
</comment>
<protein>
    <recommendedName>
        <fullName evidence="3">DUF697 domain-containing protein</fullName>
    </recommendedName>
</protein>
<organism evidence="1 2">
    <name type="scientific">Halodesulfovibrio aestuarii</name>
    <dbReference type="NCBI Taxonomy" id="126333"/>
    <lineage>
        <taxon>Bacteria</taxon>
        <taxon>Pseudomonadati</taxon>
        <taxon>Thermodesulfobacteriota</taxon>
        <taxon>Desulfovibrionia</taxon>
        <taxon>Desulfovibrionales</taxon>
        <taxon>Desulfovibrionaceae</taxon>
        <taxon>Halodesulfovibrio</taxon>
    </lineage>
</organism>
<name>A0ABV4JW98_9BACT</name>
<proteinExistence type="predicted"/>
<evidence type="ECO:0008006" key="3">
    <source>
        <dbReference type="Google" id="ProtNLM"/>
    </source>
</evidence>
<dbReference type="EMBL" id="JBFSOO010000019">
    <property type="protein sequence ID" value="MEZ6855019.1"/>
    <property type="molecule type" value="Genomic_DNA"/>
</dbReference>